<dbReference type="InterPro" id="IPR029058">
    <property type="entry name" value="AB_hydrolase_fold"/>
</dbReference>
<dbReference type="InterPro" id="IPR052920">
    <property type="entry name" value="DNA-binding_regulatory"/>
</dbReference>
<dbReference type="EMBL" id="DVFN01000137">
    <property type="protein sequence ID" value="HIQ70542.1"/>
    <property type="molecule type" value="Genomic_DNA"/>
</dbReference>
<evidence type="ECO:0000313" key="2">
    <source>
        <dbReference type="EMBL" id="HIQ70542.1"/>
    </source>
</evidence>
<evidence type="ECO:0000259" key="1">
    <source>
        <dbReference type="Pfam" id="PF12697"/>
    </source>
</evidence>
<sequence length="318" mass="35262">MALIITLLVLLLALALLSAGMFVFVFVRRPVPSYDTPEALDASRWRDYRDPLYGGICWLRDRNPEPVTVESFDGLRLSGRFIPRDHARGALILLHGYRSSPEIDVTAGLSQYYAMGLSLLICDQRAHGASEGRLITMGIKERYDAVAWAEYLARRLGRETPVYFGGISMGATTALMASDLPMEANLRGVIADCGFTSPGDIVRYLMKRHYRLPPKPLAALLNLSCRLFGGFGLDQWSTVRSMERVRVPVLFFHGEADHFVPQEMTEAAYAACVSPKRLLTFPGAGHGLSFMADRQRYVAALRQFIDETIGGDHGTLGT</sequence>
<dbReference type="Gene3D" id="3.40.50.1820">
    <property type="entry name" value="alpha/beta hydrolase"/>
    <property type="match status" value="1"/>
</dbReference>
<dbReference type="PANTHER" id="PTHR43358">
    <property type="entry name" value="ALPHA/BETA-HYDROLASE"/>
    <property type="match status" value="1"/>
</dbReference>
<keyword evidence="2" id="KW-0378">Hydrolase</keyword>
<dbReference type="Proteomes" id="UP000886874">
    <property type="component" value="Unassembled WGS sequence"/>
</dbReference>
<dbReference type="PANTHER" id="PTHR43358:SF4">
    <property type="entry name" value="ALPHA_BETA HYDROLASE FOLD-1 DOMAIN-CONTAINING PROTEIN"/>
    <property type="match status" value="1"/>
</dbReference>
<dbReference type="AlphaFoldDB" id="A0A9D0Z7G0"/>
<accession>A0A9D0Z7G0</accession>
<reference evidence="2" key="1">
    <citation type="submission" date="2020-10" db="EMBL/GenBank/DDBJ databases">
        <authorList>
            <person name="Gilroy R."/>
        </authorList>
    </citation>
    <scope>NUCLEOTIDE SEQUENCE</scope>
    <source>
        <strain evidence="2">ChiSjej2B20-13462</strain>
    </source>
</reference>
<dbReference type="GO" id="GO:0016787">
    <property type="term" value="F:hydrolase activity"/>
    <property type="evidence" value="ECO:0007669"/>
    <property type="project" value="UniProtKB-KW"/>
</dbReference>
<name>A0A9D0Z7G0_9FIRM</name>
<organism evidence="2 3">
    <name type="scientific">Candidatus Avoscillospira stercorigallinarum</name>
    <dbReference type="NCBI Taxonomy" id="2840708"/>
    <lineage>
        <taxon>Bacteria</taxon>
        <taxon>Bacillati</taxon>
        <taxon>Bacillota</taxon>
        <taxon>Clostridia</taxon>
        <taxon>Eubacteriales</taxon>
        <taxon>Oscillospiraceae</taxon>
        <taxon>Oscillospiraceae incertae sedis</taxon>
        <taxon>Candidatus Avoscillospira</taxon>
    </lineage>
</organism>
<dbReference type="SUPFAM" id="SSF53474">
    <property type="entry name" value="alpha/beta-Hydrolases"/>
    <property type="match status" value="1"/>
</dbReference>
<dbReference type="Pfam" id="PF12697">
    <property type="entry name" value="Abhydrolase_6"/>
    <property type="match status" value="1"/>
</dbReference>
<proteinExistence type="predicted"/>
<comment type="caution">
    <text evidence="2">The sequence shown here is derived from an EMBL/GenBank/DDBJ whole genome shotgun (WGS) entry which is preliminary data.</text>
</comment>
<dbReference type="InterPro" id="IPR000073">
    <property type="entry name" value="AB_hydrolase_1"/>
</dbReference>
<evidence type="ECO:0000313" key="3">
    <source>
        <dbReference type="Proteomes" id="UP000886874"/>
    </source>
</evidence>
<feature type="domain" description="AB hydrolase-1" evidence="1">
    <location>
        <begin position="91"/>
        <end position="299"/>
    </location>
</feature>
<gene>
    <name evidence="2" type="ORF">IAA67_09475</name>
</gene>
<protein>
    <submittedName>
        <fullName evidence="2">Alpha/beta fold hydrolase</fullName>
    </submittedName>
</protein>
<reference evidence="2" key="2">
    <citation type="journal article" date="2021" name="PeerJ">
        <title>Extensive microbial diversity within the chicken gut microbiome revealed by metagenomics and culture.</title>
        <authorList>
            <person name="Gilroy R."/>
            <person name="Ravi A."/>
            <person name="Getino M."/>
            <person name="Pursley I."/>
            <person name="Horton D.L."/>
            <person name="Alikhan N.F."/>
            <person name="Baker D."/>
            <person name="Gharbi K."/>
            <person name="Hall N."/>
            <person name="Watson M."/>
            <person name="Adriaenssens E.M."/>
            <person name="Foster-Nyarko E."/>
            <person name="Jarju S."/>
            <person name="Secka A."/>
            <person name="Antonio M."/>
            <person name="Oren A."/>
            <person name="Chaudhuri R.R."/>
            <person name="La Ragione R."/>
            <person name="Hildebrand F."/>
            <person name="Pallen M.J."/>
        </authorList>
    </citation>
    <scope>NUCLEOTIDE SEQUENCE</scope>
    <source>
        <strain evidence="2">ChiSjej2B20-13462</strain>
    </source>
</reference>